<feature type="signal peptide" evidence="2">
    <location>
        <begin position="1"/>
        <end position="46"/>
    </location>
</feature>
<evidence type="ECO:0000256" key="1">
    <source>
        <dbReference type="SAM" id="MobiDB-lite"/>
    </source>
</evidence>
<feature type="region of interest" description="Disordered" evidence="1">
    <location>
        <begin position="292"/>
        <end position="317"/>
    </location>
</feature>
<feature type="chain" id="PRO_5040914576" evidence="2">
    <location>
        <begin position="47"/>
        <end position="461"/>
    </location>
</feature>
<dbReference type="KEGG" id="mher:K3U94_06585"/>
<proteinExistence type="predicted"/>
<dbReference type="EMBL" id="CP080997">
    <property type="protein sequence ID" value="QZA08935.1"/>
    <property type="molecule type" value="Genomic_DNA"/>
</dbReference>
<sequence>MRARKQGSVTRGIGTRTVSPTRTAAAAAGALVVGLTPMLAAAPAQADWDWLLDAAAPVEVAGSAAGGLDLGSLMALVQSFTDQLDPATNKLFSDVIDAVLAWPGPSQSLDTADWVNQFIYAPLHDGLQQWIASPFGELSLGVINAPFATLFGRDLIGDGIDGFDGVNTSLFGQSGWFGDAGDGGFLFGDGGAGVAGIDGIGGAGGDAGFFGNGGAGGLGGVGAAGGDGGAGGWFMGVGGAGGAGGAGAGGGTGGVGVGMLLGTGGTGGAGGIGLAGDIGGDGGVGGAGAWWTGRGGDGGVGGEGDGDENGGAGGDGGAGGLLFGRGGDGGLGGEGGAGGLGGAGGFLGAAGISAAPYVANTQWVTYDGGTSLRVYPTDTGRTEAGEPGTLRQGEQAWAEVVKRNPEANNPGMRAQFLCHWQFAEFIQPGKTSWNLEPWRPDVSTLNLLANGCNPGGAEEPF</sequence>
<dbReference type="InterPro" id="IPR019719">
    <property type="entry name" value="DUF2599"/>
</dbReference>
<dbReference type="Pfam" id="PF10783">
    <property type="entry name" value="DUF2599"/>
    <property type="match status" value="1"/>
</dbReference>
<evidence type="ECO:0000313" key="4">
    <source>
        <dbReference type="Proteomes" id="UP000825008"/>
    </source>
</evidence>
<evidence type="ECO:0000256" key="2">
    <source>
        <dbReference type="SAM" id="SignalP"/>
    </source>
</evidence>
<gene>
    <name evidence="3" type="ORF">K3U94_06585</name>
</gene>
<dbReference type="AlphaFoldDB" id="A0A9X7WKI3"/>
<reference evidence="3" key="1">
    <citation type="submission" date="2021-08" db="EMBL/GenBank/DDBJ databases">
        <title>Whole genome sequencing of non-tuberculosis mycobacteria type-strains.</title>
        <authorList>
            <person name="Igarashi Y."/>
            <person name="Osugi A."/>
            <person name="Mitarai S."/>
        </authorList>
    </citation>
    <scope>NUCLEOTIDE SEQUENCE</scope>
    <source>
        <strain evidence="3">JCM 30995</strain>
    </source>
</reference>
<name>A0A9X7WKI3_9MYCO</name>
<keyword evidence="2" id="KW-0732">Signal</keyword>
<evidence type="ECO:0000313" key="3">
    <source>
        <dbReference type="EMBL" id="QZA08935.1"/>
    </source>
</evidence>
<accession>A0A9X7WKI3</accession>
<dbReference type="RefSeq" id="WP_220695982.1">
    <property type="nucleotide sequence ID" value="NZ_CP080997.1"/>
</dbReference>
<protein>
    <submittedName>
        <fullName evidence="3">DUF2599 domain-containing protein</fullName>
    </submittedName>
</protein>
<dbReference type="Proteomes" id="UP000825008">
    <property type="component" value="Chromosome"/>
</dbReference>
<organism evidence="3 4">
    <name type="scientific">Mycolicibacter heraklionensis</name>
    <dbReference type="NCBI Taxonomy" id="512402"/>
    <lineage>
        <taxon>Bacteria</taxon>
        <taxon>Bacillati</taxon>
        <taxon>Actinomycetota</taxon>
        <taxon>Actinomycetes</taxon>
        <taxon>Mycobacteriales</taxon>
        <taxon>Mycobacteriaceae</taxon>
        <taxon>Mycolicibacter</taxon>
    </lineage>
</organism>